<dbReference type="Pfam" id="PF00293">
    <property type="entry name" value="NUDIX"/>
    <property type="match status" value="1"/>
</dbReference>
<evidence type="ECO:0000313" key="6">
    <source>
        <dbReference type="EMBL" id="MBH5386252.1"/>
    </source>
</evidence>
<evidence type="ECO:0000256" key="3">
    <source>
        <dbReference type="ARBA" id="ARBA00022801"/>
    </source>
</evidence>
<keyword evidence="7" id="KW-1185">Reference proteome</keyword>
<organism evidence="6 7">
    <name type="scientific">Bradyrhizobium diversitatis</name>
    <dbReference type="NCBI Taxonomy" id="2755406"/>
    <lineage>
        <taxon>Bacteria</taxon>
        <taxon>Pseudomonadati</taxon>
        <taxon>Pseudomonadota</taxon>
        <taxon>Alphaproteobacteria</taxon>
        <taxon>Hyphomicrobiales</taxon>
        <taxon>Nitrobacteraceae</taxon>
        <taxon>Bradyrhizobium</taxon>
    </lineage>
</organism>
<comment type="cofactor">
    <cofactor evidence="1">
        <name>Mg(2+)</name>
        <dbReference type="ChEBI" id="CHEBI:18420"/>
    </cofactor>
</comment>
<keyword evidence="4" id="KW-0460">Magnesium</keyword>
<evidence type="ECO:0000256" key="4">
    <source>
        <dbReference type="ARBA" id="ARBA00022842"/>
    </source>
</evidence>
<evidence type="ECO:0000259" key="5">
    <source>
        <dbReference type="Pfam" id="PF00293"/>
    </source>
</evidence>
<dbReference type="SUPFAM" id="SSF55811">
    <property type="entry name" value="Nudix"/>
    <property type="match status" value="1"/>
</dbReference>
<evidence type="ECO:0000256" key="2">
    <source>
        <dbReference type="ARBA" id="ARBA00022723"/>
    </source>
</evidence>
<dbReference type="GO" id="GO:0016787">
    <property type="term" value="F:hydrolase activity"/>
    <property type="evidence" value="ECO:0007669"/>
    <property type="project" value="UniProtKB-KW"/>
</dbReference>
<dbReference type="PANTHER" id="PTHR12629">
    <property type="entry name" value="DIPHOSPHOINOSITOL POLYPHOSPHATE PHOSPHOHYDROLASE"/>
    <property type="match status" value="1"/>
</dbReference>
<keyword evidence="2" id="KW-0479">Metal-binding</keyword>
<gene>
    <name evidence="6" type="ORF">H1B27_08115</name>
</gene>
<feature type="domain" description="Nudix hydrolase" evidence="5">
    <location>
        <begin position="22"/>
        <end position="128"/>
    </location>
</feature>
<proteinExistence type="predicted"/>
<keyword evidence="3 6" id="KW-0378">Hydrolase</keyword>
<dbReference type="RefSeq" id="WP_197965629.1">
    <property type="nucleotide sequence ID" value="NZ_JACEGD010000006.1"/>
</dbReference>
<dbReference type="PANTHER" id="PTHR12629:SF0">
    <property type="entry name" value="DIPHOSPHOINOSITOL-POLYPHOSPHATE DIPHOSPHATASE"/>
    <property type="match status" value="1"/>
</dbReference>
<evidence type="ECO:0000256" key="1">
    <source>
        <dbReference type="ARBA" id="ARBA00001946"/>
    </source>
</evidence>
<dbReference type="Gene3D" id="3.90.79.10">
    <property type="entry name" value="Nucleoside Triphosphate Pyrophosphohydrolase"/>
    <property type="match status" value="1"/>
</dbReference>
<dbReference type="EMBL" id="JACEGD010000006">
    <property type="protein sequence ID" value="MBH5386252.1"/>
    <property type="molecule type" value="Genomic_DNA"/>
</dbReference>
<sequence length="160" mass="18156">MGKKQFAALPFRLHKSELHVMLITTRRKRRWSVPKGSLMPNTEPHRTAALEAYEEAGLVGVIAKRALGSFKHRKRKGERKQTMNVAVFPMKVHGQERWWPEKGERDAIWVSAKTAARLVHKAELRRLIVRFATRTGKGGAFPQSMTAALGTPRRSGHSVR</sequence>
<comment type="caution">
    <text evidence="6">The sequence shown here is derived from an EMBL/GenBank/DDBJ whole genome shotgun (WGS) entry which is preliminary data.</text>
</comment>
<name>A0ABS0NZH1_9BRAD</name>
<dbReference type="InterPro" id="IPR000086">
    <property type="entry name" value="NUDIX_hydrolase_dom"/>
</dbReference>
<accession>A0ABS0NZH1</accession>
<dbReference type="CDD" id="cd04666">
    <property type="entry name" value="NUDIX_DIPP2_like_Nudt4"/>
    <property type="match status" value="1"/>
</dbReference>
<reference evidence="6 7" key="1">
    <citation type="submission" date="2020-07" db="EMBL/GenBank/DDBJ databases">
        <title>Bradyrhizobium diversity isolated from nodules of indigenous legumes of Western Australia.</title>
        <authorList>
            <person name="Klepa M.S."/>
        </authorList>
    </citation>
    <scope>NUCLEOTIDE SEQUENCE [LARGE SCALE GENOMIC DNA]</scope>
    <source>
        <strain evidence="6 7">CNPSo 4019</strain>
    </source>
</reference>
<protein>
    <submittedName>
        <fullName evidence="6">NUDIX hydrolase</fullName>
    </submittedName>
</protein>
<dbReference type="InterPro" id="IPR015797">
    <property type="entry name" value="NUDIX_hydrolase-like_dom_sf"/>
</dbReference>
<dbReference type="Proteomes" id="UP001194539">
    <property type="component" value="Unassembled WGS sequence"/>
</dbReference>
<evidence type="ECO:0000313" key="7">
    <source>
        <dbReference type="Proteomes" id="UP001194539"/>
    </source>
</evidence>
<dbReference type="InterPro" id="IPR047198">
    <property type="entry name" value="DDP-like_NUDIX"/>
</dbReference>